<dbReference type="InterPro" id="IPR036291">
    <property type="entry name" value="NAD(P)-bd_dom_sf"/>
</dbReference>
<dbReference type="Gene3D" id="3.40.50.720">
    <property type="entry name" value="NAD(P)-binding Rossmann-like Domain"/>
    <property type="match status" value="1"/>
</dbReference>
<dbReference type="OrthoDB" id="822355at2"/>
<gene>
    <name evidence="4" type="ORF">SAMN05660909_05399</name>
</gene>
<reference evidence="5" key="1">
    <citation type="submission" date="2016-10" db="EMBL/GenBank/DDBJ databases">
        <authorList>
            <person name="Varghese N."/>
            <person name="Submissions S."/>
        </authorList>
    </citation>
    <scope>NUCLEOTIDE SEQUENCE [LARGE SCALE GENOMIC DNA]</scope>
    <source>
        <strain evidence="5">DSM 23920</strain>
    </source>
</reference>
<dbReference type="Proteomes" id="UP000199656">
    <property type="component" value="Unassembled WGS sequence"/>
</dbReference>
<name>A0A1H4GIW1_9BACT</name>
<proteinExistence type="inferred from homology"/>
<comment type="similarity">
    <text evidence="1 3">Belongs to the short-chain dehydrogenases/reductases (SDR) family.</text>
</comment>
<dbReference type="NCBIfam" id="NF004825">
    <property type="entry name" value="PRK06181.1"/>
    <property type="match status" value="1"/>
</dbReference>
<dbReference type="PROSITE" id="PS00061">
    <property type="entry name" value="ADH_SHORT"/>
    <property type="match status" value="1"/>
</dbReference>
<dbReference type="AlphaFoldDB" id="A0A1H4GIW1"/>
<dbReference type="InterPro" id="IPR002347">
    <property type="entry name" value="SDR_fam"/>
</dbReference>
<organism evidence="4 5">
    <name type="scientific">Chitinophaga terrae</name>
    <name type="common">ex Kim and Jung 2007</name>
    <dbReference type="NCBI Taxonomy" id="408074"/>
    <lineage>
        <taxon>Bacteria</taxon>
        <taxon>Pseudomonadati</taxon>
        <taxon>Bacteroidota</taxon>
        <taxon>Chitinophagia</taxon>
        <taxon>Chitinophagales</taxon>
        <taxon>Chitinophagaceae</taxon>
        <taxon>Chitinophaga</taxon>
    </lineage>
</organism>
<protein>
    <submittedName>
        <fullName evidence="4">Short-chain dehydrogenase</fullName>
    </submittedName>
</protein>
<dbReference type="PANTHER" id="PTHR44196">
    <property type="entry name" value="DEHYDROGENASE/REDUCTASE SDR FAMILY MEMBER 7B"/>
    <property type="match status" value="1"/>
</dbReference>
<dbReference type="RefSeq" id="WP_089765944.1">
    <property type="nucleotide sequence ID" value="NZ_BKAT01000065.1"/>
</dbReference>
<dbReference type="GO" id="GO:0016491">
    <property type="term" value="F:oxidoreductase activity"/>
    <property type="evidence" value="ECO:0007669"/>
    <property type="project" value="UniProtKB-KW"/>
</dbReference>
<evidence type="ECO:0000256" key="2">
    <source>
        <dbReference type="ARBA" id="ARBA00023002"/>
    </source>
</evidence>
<evidence type="ECO:0000313" key="5">
    <source>
        <dbReference type="Proteomes" id="UP000199656"/>
    </source>
</evidence>
<accession>A0A1H4GIW1</accession>
<keyword evidence="2" id="KW-0560">Oxidoreductase</keyword>
<dbReference type="PANTHER" id="PTHR44196:SF1">
    <property type="entry name" value="DEHYDROGENASE_REDUCTASE SDR FAMILY MEMBER 7B"/>
    <property type="match status" value="1"/>
</dbReference>
<dbReference type="PRINTS" id="PR00080">
    <property type="entry name" value="SDRFAMILY"/>
</dbReference>
<keyword evidence="5" id="KW-1185">Reference proteome</keyword>
<dbReference type="Pfam" id="PF00106">
    <property type="entry name" value="adh_short"/>
    <property type="match status" value="1"/>
</dbReference>
<dbReference type="GO" id="GO:0016020">
    <property type="term" value="C:membrane"/>
    <property type="evidence" value="ECO:0007669"/>
    <property type="project" value="TreeGrafter"/>
</dbReference>
<dbReference type="InterPro" id="IPR020904">
    <property type="entry name" value="Sc_DH/Rdtase_CS"/>
</dbReference>
<dbReference type="PRINTS" id="PR00081">
    <property type="entry name" value="GDHRDH"/>
</dbReference>
<sequence length="270" mass="29085">MKTYFQDKVVVITGGSSGIGKALVADSLANGALVAVCGRKQTALDELHREFKSNNLFTFVADVSVEADCKAFIDASLQRFGKIDILVNNAGISMRALFRDLDLKVLKSLMDINFWGTVYCTKYAYPSILANKGTIVGVSSIAGYRGLPARTGYSASKFAMQGFLEALRTENLHTGVNVMWVCPGFTASNIRNTALNPNGEAQSETPLDEGKLMTAEAVATAINKAIAKRKRTLVLTSQGKLTVLLSKLVPGLLDGIVYNHFKKEPGSPLN</sequence>
<dbReference type="SUPFAM" id="SSF51735">
    <property type="entry name" value="NAD(P)-binding Rossmann-fold domains"/>
    <property type="match status" value="1"/>
</dbReference>
<evidence type="ECO:0000256" key="1">
    <source>
        <dbReference type="ARBA" id="ARBA00006484"/>
    </source>
</evidence>
<evidence type="ECO:0000313" key="4">
    <source>
        <dbReference type="EMBL" id="SEB09504.1"/>
    </source>
</evidence>
<evidence type="ECO:0000256" key="3">
    <source>
        <dbReference type="RuleBase" id="RU000363"/>
    </source>
</evidence>
<dbReference type="EMBL" id="FNRL01000042">
    <property type="protein sequence ID" value="SEB09504.1"/>
    <property type="molecule type" value="Genomic_DNA"/>
</dbReference>
<dbReference type="STRING" id="408074.SAMN05660909_05399"/>